<evidence type="ECO:0000313" key="2">
    <source>
        <dbReference type="EMBL" id="RDX83103.1"/>
    </source>
</evidence>
<evidence type="ECO:0000256" key="1">
    <source>
        <dbReference type="SAM" id="MobiDB-lite"/>
    </source>
</evidence>
<comment type="caution">
    <text evidence="2">The sequence shown here is derived from an EMBL/GenBank/DDBJ whole genome shotgun (WGS) entry which is preliminary data.</text>
</comment>
<dbReference type="EMBL" id="QJKJ01007457">
    <property type="protein sequence ID" value="RDX83103.1"/>
    <property type="molecule type" value="Genomic_DNA"/>
</dbReference>
<feature type="region of interest" description="Disordered" evidence="1">
    <location>
        <begin position="73"/>
        <end position="119"/>
    </location>
</feature>
<accession>A0A371FYH0</accession>
<dbReference type="AlphaFoldDB" id="A0A371FYH0"/>
<evidence type="ECO:0000313" key="3">
    <source>
        <dbReference type="Proteomes" id="UP000257109"/>
    </source>
</evidence>
<gene>
    <name evidence="2" type="ORF">CR513_36019</name>
</gene>
<name>A0A371FYH0_MUCPR</name>
<feature type="non-terminal residue" evidence="2">
    <location>
        <position position="1"/>
    </location>
</feature>
<protein>
    <submittedName>
        <fullName evidence="2">Uncharacterized protein</fullName>
    </submittedName>
</protein>
<proteinExistence type="predicted"/>
<dbReference type="Proteomes" id="UP000257109">
    <property type="component" value="Unassembled WGS sequence"/>
</dbReference>
<keyword evidence="3" id="KW-1185">Reference proteome</keyword>
<sequence length="119" mass="13499">MREITTQKFALGPLGPNQDIYLTTSKSVTKINPNSHQVFKISNVSSSGTQSFQSSPKCWIYILIAANSWRIPKRSSRQSCPSTNWKGKEKEKERPRRDKSLKKESKFSQGRKDIGPPTT</sequence>
<organism evidence="2 3">
    <name type="scientific">Mucuna pruriens</name>
    <name type="common">Velvet bean</name>
    <name type="synonym">Dolichos pruriens</name>
    <dbReference type="NCBI Taxonomy" id="157652"/>
    <lineage>
        <taxon>Eukaryota</taxon>
        <taxon>Viridiplantae</taxon>
        <taxon>Streptophyta</taxon>
        <taxon>Embryophyta</taxon>
        <taxon>Tracheophyta</taxon>
        <taxon>Spermatophyta</taxon>
        <taxon>Magnoliopsida</taxon>
        <taxon>eudicotyledons</taxon>
        <taxon>Gunneridae</taxon>
        <taxon>Pentapetalae</taxon>
        <taxon>rosids</taxon>
        <taxon>fabids</taxon>
        <taxon>Fabales</taxon>
        <taxon>Fabaceae</taxon>
        <taxon>Papilionoideae</taxon>
        <taxon>50 kb inversion clade</taxon>
        <taxon>NPAAA clade</taxon>
        <taxon>indigoferoid/millettioid clade</taxon>
        <taxon>Phaseoleae</taxon>
        <taxon>Mucuna</taxon>
    </lineage>
</organism>
<feature type="compositionally biased region" description="Basic and acidic residues" evidence="1">
    <location>
        <begin position="86"/>
        <end position="119"/>
    </location>
</feature>
<reference evidence="2" key="1">
    <citation type="submission" date="2018-05" db="EMBL/GenBank/DDBJ databases">
        <title>Draft genome of Mucuna pruriens seed.</title>
        <authorList>
            <person name="Nnadi N.E."/>
            <person name="Vos R."/>
            <person name="Hasami M.H."/>
            <person name="Devisetty U.K."/>
            <person name="Aguiy J.C."/>
        </authorList>
    </citation>
    <scope>NUCLEOTIDE SEQUENCE [LARGE SCALE GENOMIC DNA]</scope>
    <source>
        <strain evidence="2">JCA_2017</strain>
    </source>
</reference>